<keyword evidence="4" id="KW-0462">Maltose metabolism</keyword>
<evidence type="ECO:0000256" key="4">
    <source>
        <dbReference type="ARBA" id="ARBA00026248"/>
    </source>
</evidence>
<dbReference type="GO" id="GO:0004574">
    <property type="term" value="F:oligo-1,6-glucosidase activity"/>
    <property type="evidence" value="ECO:0007669"/>
    <property type="project" value="TreeGrafter"/>
</dbReference>
<evidence type="ECO:0000313" key="8">
    <source>
        <dbReference type="Proteomes" id="UP000053317"/>
    </source>
</evidence>
<dbReference type="Pfam" id="PF00128">
    <property type="entry name" value="Alpha-amylase"/>
    <property type="match status" value="1"/>
</dbReference>
<sequence length="628" mass="72189">MSVTSRVWWKDGVVYQIYPSSFKDSNGDGLGDVPGITSKLDYLKDLGVDIIWVSPMYDSPQVDMGYDISNYEEVYPPFGTVADMEDLIEKAHGRGMRIILDLVINHTSDQHAWFKESRLSKDNPKRDWYIWRPTRYGENGSRQPPNNWRSFFSEPAWEWDEHTQEYYLHCFATQQPDLNWENEDARNAIYDSAIRFWLNKGVDGFRVDTVNMYSKGSELPDVPILDPKSFYQPAYSAICNGPRMHEFLREMNTKVFNQYDTMTVGELPWTPDPAHVLRYVGSGDKQINMCFQFDLCDLGVGRDHKFNMQPWSVSSIKQILSKWQTFHLNTDGWTTAFLENHDNGRSISRYADDSTPLTRTLSAKMLCILLTTLTGTLFIYQGQEIGMVNAPPSWPISEYKDIESTNYYNLIGKQTNSSPSALESAMSSIRILARDHARLPMQWTPGPHAGFIDGPPTNPSSCSSFSSPSSPPSCTSNPTVTPWMRTHPLAQSGLNVETQSQSPYSVLNFYKRMLQLRKRKIDLFGHGIFKIFGNIHDPEDRTMIFEKSLERHEEEGNQKAIVALNFEGTGKEFEFPNDEKNEKEDWEWEWELVGCSYEGDEEGQGGGFREGWLRGWEGRVYLGKKMLW</sequence>
<accession>A0A0G2GZX2</accession>
<dbReference type="SUPFAM" id="SSF51445">
    <property type="entry name" value="(Trans)glycosidases"/>
    <property type="match status" value="1"/>
</dbReference>
<dbReference type="GO" id="GO:0004575">
    <property type="term" value="F:sucrose alpha-glucosidase activity"/>
    <property type="evidence" value="ECO:0007669"/>
    <property type="project" value="TreeGrafter"/>
</dbReference>
<dbReference type="Gene3D" id="3.20.20.80">
    <property type="entry name" value="Glycosidases"/>
    <property type="match status" value="2"/>
</dbReference>
<dbReference type="OrthoDB" id="1740265at2759"/>
<dbReference type="InterPro" id="IPR006047">
    <property type="entry name" value="GH13_cat_dom"/>
</dbReference>
<evidence type="ECO:0000259" key="6">
    <source>
        <dbReference type="SMART" id="SM00642"/>
    </source>
</evidence>
<comment type="caution">
    <text evidence="7">The sequence shown here is derived from an EMBL/GenBank/DDBJ whole genome shotgun (WGS) entry which is preliminary data.</text>
</comment>
<reference evidence="7 8" key="1">
    <citation type="submission" date="2015-05" db="EMBL/GenBank/DDBJ databases">
        <title>Distinctive expansion of gene families associated with plant cell wall degradation and secondary metabolism in the genomes of grapevine trunk pathogens.</title>
        <authorList>
            <person name="Lawrence D.P."/>
            <person name="Travadon R."/>
            <person name="Rolshausen P.E."/>
            <person name="Baumgartner K."/>
        </authorList>
    </citation>
    <scope>NUCLEOTIDE SEQUENCE [LARGE SCALE GENOMIC DNA]</scope>
    <source>
        <strain evidence="7">UCRPC4</strain>
    </source>
</reference>
<gene>
    <name evidence="7" type="ORF">UCRPC4_g03337</name>
</gene>
<reference evidence="7 8" key="2">
    <citation type="submission" date="2015-05" db="EMBL/GenBank/DDBJ databases">
        <authorList>
            <person name="Morales-Cruz A."/>
            <person name="Amrine K.C."/>
            <person name="Cantu D."/>
        </authorList>
    </citation>
    <scope>NUCLEOTIDE SEQUENCE [LARGE SCALE GENOMIC DNA]</scope>
    <source>
        <strain evidence="7">UCRPC4</strain>
    </source>
</reference>
<dbReference type="FunFam" id="3.90.400.10:FF:000004">
    <property type="entry name" value="Oligo-1,6-glucosidase"/>
    <property type="match status" value="1"/>
</dbReference>
<dbReference type="EMBL" id="LCWF01000079">
    <property type="protein sequence ID" value="KKY22150.1"/>
    <property type="molecule type" value="Genomic_DNA"/>
</dbReference>
<name>A0A0G2GZX2_PHACM</name>
<evidence type="ECO:0000256" key="2">
    <source>
        <dbReference type="ARBA" id="ARBA00022801"/>
    </source>
</evidence>
<dbReference type="CDD" id="cd11333">
    <property type="entry name" value="AmyAc_SI_OligoGlu_DGase"/>
    <property type="match status" value="1"/>
</dbReference>
<dbReference type="GO" id="GO:0005987">
    <property type="term" value="P:sucrose catabolic process"/>
    <property type="evidence" value="ECO:0007669"/>
    <property type="project" value="TreeGrafter"/>
</dbReference>
<dbReference type="InterPro" id="IPR045857">
    <property type="entry name" value="O16G_dom_2"/>
</dbReference>
<proteinExistence type="inferred from homology"/>
<feature type="region of interest" description="Disordered" evidence="5">
    <location>
        <begin position="446"/>
        <end position="482"/>
    </location>
</feature>
<dbReference type="PANTHER" id="PTHR10357">
    <property type="entry name" value="ALPHA-AMYLASE FAMILY MEMBER"/>
    <property type="match status" value="1"/>
</dbReference>
<dbReference type="Gene3D" id="3.90.400.10">
    <property type="entry name" value="Oligo-1,6-glucosidase, Domain 2"/>
    <property type="match status" value="1"/>
</dbReference>
<dbReference type="SMART" id="SM00642">
    <property type="entry name" value="Aamy"/>
    <property type="match status" value="1"/>
</dbReference>
<dbReference type="Proteomes" id="UP000053317">
    <property type="component" value="Unassembled WGS sequence"/>
</dbReference>
<evidence type="ECO:0000313" key="7">
    <source>
        <dbReference type="EMBL" id="KKY22150.1"/>
    </source>
</evidence>
<comment type="similarity">
    <text evidence="1">Belongs to the glycosyl hydrolase 13 family.</text>
</comment>
<dbReference type="GO" id="GO:0000025">
    <property type="term" value="P:maltose catabolic process"/>
    <property type="evidence" value="ECO:0007669"/>
    <property type="project" value="TreeGrafter"/>
</dbReference>
<organism evidence="7 8">
    <name type="scientific">Phaeomoniella chlamydospora</name>
    <name type="common">Phaeoacremonium chlamydosporum</name>
    <dbReference type="NCBI Taxonomy" id="158046"/>
    <lineage>
        <taxon>Eukaryota</taxon>
        <taxon>Fungi</taxon>
        <taxon>Dikarya</taxon>
        <taxon>Ascomycota</taxon>
        <taxon>Pezizomycotina</taxon>
        <taxon>Eurotiomycetes</taxon>
        <taxon>Chaetothyriomycetidae</taxon>
        <taxon>Phaeomoniellales</taxon>
        <taxon>Phaeomoniellaceae</taxon>
        <taxon>Phaeomoniella</taxon>
    </lineage>
</organism>
<dbReference type="PANTHER" id="PTHR10357:SF179">
    <property type="entry name" value="NEUTRAL AND BASIC AMINO ACID TRANSPORT PROTEIN RBAT"/>
    <property type="match status" value="1"/>
</dbReference>
<keyword evidence="8" id="KW-1185">Reference proteome</keyword>
<dbReference type="InterPro" id="IPR017853">
    <property type="entry name" value="GH"/>
</dbReference>
<dbReference type="FunFam" id="3.20.20.80:FF:000087">
    <property type="entry name" value="Oligo-1,6-glucosidase IMA1"/>
    <property type="match status" value="1"/>
</dbReference>
<evidence type="ECO:0000256" key="1">
    <source>
        <dbReference type="ARBA" id="ARBA00008061"/>
    </source>
</evidence>
<protein>
    <submittedName>
        <fullName evidence="7">Putative alpha amylase</fullName>
    </submittedName>
</protein>
<keyword evidence="2" id="KW-0378">Hydrolase</keyword>
<dbReference type="GO" id="GO:0004556">
    <property type="term" value="F:alpha-amylase activity"/>
    <property type="evidence" value="ECO:0007669"/>
    <property type="project" value="TreeGrafter"/>
</dbReference>
<evidence type="ECO:0000256" key="3">
    <source>
        <dbReference type="ARBA" id="ARBA00023295"/>
    </source>
</evidence>
<dbReference type="FunFam" id="3.20.20.80:FF:000064">
    <property type="entry name" value="Oligo-1,6-glucosidase"/>
    <property type="match status" value="1"/>
</dbReference>
<dbReference type="AlphaFoldDB" id="A0A0G2GZX2"/>
<dbReference type="GO" id="GO:0033934">
    <property type="term" value="F:glucan 1,4-alpha-maltotriohydrolase activity"/>
    <property type="evidence" value="ECO:0007669"/>
    <property type="project" value="TreeGrafter"/>
</dbReference>
<feature type="compositionally biased region" description="Low complexity" evidence="5">
    <location>
        <begin position="459"/>
        <end position="482"/>
    </location>
</feature>
<evidence type="ECO:0000256" key="5">
    <source>
        <dbReference type="SAM" id="MobiDB-lite"/>
    </source>
</evidence>
<feature type="domain" description="Glycosyl hydrolase family 13 catalytic" evidence="6">
    <location>
        <begin position="16"/>
        <end position="438"/>
    </location>
</feature>
<keyword evidence="3" id="KW-0326">Glycosidase</keyword>